<dbReference type="PROSITE" id="PS50164">
    <property type="entry name" value="GIY_YIG"/>
    <property type="match status" value="1"/>
</dbReference>
<dbReference type="InterPro" id="IPR055930">
    <property type="entry name" value="DUF7508"/>
</dbReference>
<proteinExistence type="predicted"/>
<sequence>MNVRDIQKKWSCFEEKKIEQVPDVFGVYELADRNKEIVYIGHGKLKERLRRHFTENIYKEVTYFRYEETFSKEKAKKREKALLSKFEKENKRLPKYNKRFG</sequence>
<dbReference type="RefSeq" id="WP_012895964.1">
    <property type="nucleotide sequence ID" value="NC_013642.1"/>
</dbReference>
<dbReference type="SUPFAM" id="SSF82771">
    <property type="entry name" value="GIY-YIG endonuclease"/>
    <property type="match status" value="1"/>
</dbReference>
<dbReference type="Pfam" id="PF24348">
    <property type="entry name" value="DUF7508"/>
    <property type="match status" value="1"/>
</dbReference>
<dbReference type="InterPro" id="IPR000305">
    <property type="entry name" value="GIY-YIG_endonuc"/>
</dbReference>
<accession>D2C6C2</accession>
<feature type="domain" description="GIY-YIG" evidence="1">
    <location>
        <begin position="23"/>
        <end position="98"/>
    </location>
</feature>
<evidence type="ECO:0000313" key="3">
    <source>
        <dbReference type="Proteomes" id="UP000000940"/>
    </source>
</evidence>
<dbReference type="EMBL" id="CP001839">
    <property type="protein sequence ID" value="ADA66508.1"/>
    <property type="molecule type" value="Genomic_DNA"/>
</dbReference>
<keyword evidence="3" id="KW-1185">Reference proteome</keyword>
<name>D2C6C2_THEP2</name>
<gene>
    <name evidence="2" type="ordered locus">Tnap_0407</name>
</gene>
<dbReference type="AlphaFoldDB" id="D2C6C2"/>
<dbReference type="HOGENOM" id="CLU_180135_0_0_0"/>
<dbReference type="Proteomes" id="UP000000940">
    <property type="component" value="Chromosome"/>
</dbReference>
<dbReference type="Gene3D" id="3.40.1440.10">
    <property type="entry name" value="GIY-YIG endonuclease"/>
    <property type="match status" value="1"/>
</dbReference>
<dbReference type="KEGG" id="tnp:Tnap_0407"/>
<evidence type="ECO:0000313" key="2">
    <source>
        <dbReference type="EMBL" id="ADA66508.1"/>
    </source>
</evidence>
<dbReference type="InterPro" id="IPR035901">
    <property type="entry name" value="GIY-YIG_endonuc_sf"/>
</dbReference>
<reference evidence="2 3" key="1">
    <citation type="submission" date="2009-12" db="EMBL/GenBank/DDBJ databases">
        <title>Complete sequence of Thermotoga petrophila RKU-1.</title>
        <authorList>
            <consortium name="US DOE Joint Genome Institute"/>
            <person name="Lucas S."/>
            <person name="Copeland A."/>
            <person name="Lapidus A."/>
            <person name="Glavina del Rio T."/>
            <person name="Dalin E."/>
            <person name="Tice H."/>
            <person name="Bruce D."/>
            <person name="Goodwin L."/>
            <person name="Pitluck S."/>
            <person name="Munk A.C."/>
            <person name="Brettin T."/>
            <person name="Detter J.C."/>
            <person name="Han C."/>
            <person name="Tapia R."/>
            <person name="Larimer F."/>
            <person name="Land M."/>
            <person name="Hauser L."/>
            <person name="Kyrpides N."/>
            <person name="Mikhailova N."/>
            <person name="Nelson K.E."/>
            <person name="Gogarten J.P."/>
            <person name="Noll K.M."/>
        </authorList>
    </citation>
    <scope>NUCLEOTIDE SEQUENCE [LARGE SCALE GENOMIC DNA]</scope>
    <source>
        <strain evidence="3">ATCC BAA-489 / DSM 13996 / JCM 10882 / RKU-10</strain>
    </source>
</reference>
<protein>
    <submittedName>
        <fullName evidence="2">Excinuclease ABC C subunit domain protein</fullName>
    </submittedName>
</protein>
<organism evidence="2 3">
    <name type="scientific">Thermotoga petrophila (strain ATCC BAA-489 / DSM 13996 / JCM 10882 / RKU-10)</name>
    <name type="common">Thermotoga naphthophila</name>
    <dbReference type="NCBI Taxonomy" id="590168"/>
    <lineage>
        <taxon>Bacteria</taxon>
        <taxon>Thermotogati</taxon>
        <taxon>Thermotogota</taxon>
        <taxon>Thermotogae</taxon>
        <taxon>Thermotogales</taxon>
        <taxon>Thermotogaceae</taxon>
        <taxon>Thermotoga</taxon>
    </lineage>
</organism>
<evidence type="ECO:0000259" key="1">
    <source>
        <dbReference type="PROSITE" id="PS50164"/>
    </source>
</evidence>